<feature type="transmembrane region" description="Helical" evidence="8">
    <location>
        <begin position="332"/>
        <end position="357"/>
    </location>
</feature>
<comment type="similarity">
    <text evidence="2">Belongs to the CitM (TC 2.A.11) transporter family.</text>
</comment>
<sequence length="442" mass="47837">MHDTTASEISNLQYYAAIAIFLITYAIIISEKINRAVIAMLGAALMIIFGIVDVHKAFTHHIEWGTITLLIGMMILVGITSKSGFFQYVAIKTAKLAKGRPLRILVMLSLLTGTLSAFLDNVTTVLLIVPVTFSITRMLQVNPVPYLISEVLFSNIGGTATLIGDPPNIMIGSANKHLDFNAFLFNLAPIVLIIMIVTVSILAFIYRRQLKTDEKLVNQLLSVNEAEYIKDAALLKKSVSVLFLTILGFILHSVIHVDAAVIAMTGAVILMLIGVREHEIEDVFTSIEWVTIFFFAGLFTLVGGLVDIGLIKSLAEKALEVTGGDISVAAYFILWVSGLASATIDNIPFVATMIPLIKDMAVGMGLSPDSAQIEVLWWALSLGACLGGNGTLIGASANVIVAGIASREGHGFSYMDFLKIGAPLTFIALLLSHVYLFIRYLM</sequence>
<protein>
    <submittedName>
        <fullName evidence="10">Possible tyrosine transporter P-protein</fullName>
    </submittedName>
</protein>
<feature type="transmembrane region" description="Helical" evidence="8">
    <location>
        <begin position="102"/>
        <end position="129"/>
    </location>
</feature>
<feature type="transmembrane region" description="Helical" evidence="8">
    <location>
        <begin position="287"/>
        <end position="311"/>
    </location>
</feature>
<keyword evidence="4" id="KW-1003">Cell membrane</keyword>
<dbReference type="OrthoDB" id="9765532at2"/>
<dbReference type="AlphaFoldDB" id="A0A1I0TJT8"/>
<evidence type="ECO:0000256" key="8">
    <source>
        <dbReference type="SAM" id="Phobius"/>
    </source>
</evidence>
<keyword evidence="3" id="KW-0813">Transport</keyword>
<feature type="transmembrane region" description="Helical" evidence="8">
    <location>
        <begin position="183"/>
        <end position="206"/>
    </location>
</feature>
<keyword evidence="6 8" id="KW-1133">Transmembrane helix</keyword>
<dbReference type="InterPro" id="IPR000802">
    <property type="entry name" value="Arsenical_pump_ArsB"/>
</dbReference>
<name>A0A1I0TJT8_9BACL</name>
<evidence type="ECO:0000256" key="2">
    <source>
        <dbReference type="ARBA" id="ARBA00009843"/>
    </source>
</evidence>
<keyword evidence="5 8" id="KW-0812">Transmembrane</keyword>
<feature type="transmembrane region" description="Helical" evidence="8">
    <location>
        <begin position="64"/>
        <end position="90"/>
    </location>
</feature>
<gene>
    <name evidence="10" type="ORF">SAMN05192569_103236</name>
</gene>
<feature type="domain" description="Citrate transporter-like" evidence="9">
    <location>
        <begin position="25"/>
        <end position="383"/>
    </location>
</feature>
<evidence type="ECO:0000256" key="6">
    <source>
        <dbReference type="ARBA" id="ARBA00022989"/>
    </source>
</evidence>
<keyword evidence="7 8" id="KW-0472">Membrane</keyword>
<feature type="transmembrane region" description="Helical" evidence="8">
    <location>
        <begin position="242"/>
        <end position="275"/>
    </location>
</feature>
<evidence type="ECO:0000256" key="7">
    <source>
        <dbReference type="ARBA" id="ARBA00023136"/>
    </source>
</evidence>
<evidence type="ECO:0000256" key="3">
    <source>
        <dbReference type="ARBA" id="ARBA00022448"/>
    </source>
</evidence>
<evidence type="ECO:0000313" key="11">
    <source>
        <dbReference type="Proteomes" id="UP000198650"/>
    </source>
</evidence>
<dbReference type="PRINTS" id="PR00758">
    <property type="entry name" value="ARSENICPUMP"/>
</dbReference>
<evidence type="ECO:0000256" key="1">
    <source>
        <dbReference type="ARBA" id="ARBA00004651"/>
    </source>
</evidence>
<feature type="transmembrane region" description="Helical" evidence="8">
    <location>
        <begin position="377"/>
        <end position="405"/>
    </location>
</feature>
<keyword evidence="11" id="KW-1185">Reference proteome</keyword>
<dbReference type="GO" id="GO:0015105">
    <property type="term" value="F:arsenite transmembrane transporter activity"/>
    <property type="evidence" value="ECO:0007669"/>
    <property type="project" value="InterPro"/>
</dbReference>
<comment type="subcellular location">
    <subcellularLocation>
        <location evidence="1">Cell membrane</location>
        <topology evidence="1">Multi-pass membrane protein</topology>
    </subcellularLocation>
</comment>
<feature type="transmembrane region" description="Helical" evidence="8">
    <location>
        <begin position="417"/>
        <end position="438"/>
    </location>
</feature>
<dbReference type="Pfam" id="PF03600">
    <property type="entry name" value="CitMHS"/>
    <property type="match status" value="1"/>
</dbReference>
<dbReference type="EMBL" id="FOJS01000032">
    <property type="protein sequence ID" value="SFA51813.1"/>
    <property type="molecule type" value="Genomic_DNA"/>
</dbReference>
<feature type="transmembrane region" description="Helical" evidence="8">
    <location>
        <begin position="36"/>
        <end position="52"/>
    </location>
</feature>
<dbReference type="PANTHER" id="PTHR43568:SF1">
    <property type="entry name" value="P PROTEIN"/>
    <property type="match status" value="1"/>
</dbReference>
<proteinExistence type="inferred from homology"/>
<dbReference type="Proteomes" id="UP000198650">
    <property type="component" value="Unassembled WGS sequence"/>
</dbReference>
<evidence type="ECO:0000259" key="9">
    <source>
        <dbReference type="Pfam" id="PF03600"/>
    </source>
</evidence>
<reference evidence="11" key="1">
    <citation type="submission" date="2016-10" db="EMBL/GenBank/DDBJ databases">
        <authorList>
            <person name="Varghese N."/>
            <person name="Submissions S."/>
        </authorList>
    </citation>
    <scope>NUCLEOTIDE SEQUENCE [LARGE SCALE GENOMIC DNA]</scope>
    <source>
        <strain evidence="11">M1</strain>
    </source>
</reference>
<dbReference type="InterPro" id="IPR004680">
    <property type="entry name" value="Cit_transptr-like_dom"/>
</dbReference>
<dbReference type="RefSeq" id="WP_090950584.1">
    <property type="nucleotide sequence ID" value="NZ_FOJS01000032.1"/>
</dbReference>
<dbReference type="GO" id="GO:0005886">
    <property type="term" value="C:plasma membrane"/>
    <property type="evidence" value="ECO:0007669"/>
    <property type="project" value="UniProtKB-SubCell"/>
</dbReference>
<dbReference type="PANTHER" id="PTHR43568">
    <property type="entry name" value="P PROTEIN"/>
    <property type="match status" value="1"/>
</dbReference>
<dbReference type="STRING" id="186116.SAMN05192569_103236"/>
<feature type="transmembrane region" description="Helical" evidence="8">
    <location>
        <begin position="12"/>
        <end position="29"/>
    </location>
</feature>
<organism evidence="10 11">
    <name type="scientific">Parageobacillus thermantarcticus</name>
    <dbReference type="NCBI Taxonomy" id="186116"/>
    <lineage>
        <taxon>Bacteria</taxon>
        <taxon>Bacillati</taxon>
        <taxon>Bacillota</taxon>
        <taxon>Bacilli</taxon>
        <taxon>Bacillales</taxon>
        <taxon>Anoxybacillaceae</taxon>
        <taxon>Parageobacillus</taxon>
    </lineage>
</organism>
<accession>A0A1I0TJT8</accession>
<evidence type="ECO:0000313" key="10">
    <source>
        <dbReference type="EMBL" id="SFA51813.1"/>
    </source>
</evidence>
<dbReference type="InterPro" id="IPR051475">
    <property type="entry name" value="Diverse_Ion_Transporter"/>
</dbReference>
<dbReference type="CDD" id="cd01116">
    <property type="entry name" value="P_permease"/>
    <property type="match status" value="1"/>
</dbReference>
<evidence type="ECO:0000256" key="5">
    <source>
        <dbReference type="ARBA" id="ARBA00022692"/>
    </source>
</evidence>
<evidence type="ECO:0000256" key="4">
    <source>
        <dbReference type="ARBA" id="ARBA00022475"/>
    </source>
</evidence>